<comment type="caution">
    <text evidence="2">The sequence shown here is derived from an EMBL/GenBank/DDBJ whole genome shotgun (WGS) entry which is preliminary data.</text>
</comment>
<evidence type="ECO:0000313" key="2">
    <source>
        <dbReference type="EMBL" id="OXR41807.1"/>
    </source>
</evidence>
<feature type="domain" description="AB hydrolase-1" evidence="1">
    <location>
        <begin position="21"/>
        <end position="258"/>
    </location>
</feature>
<dbReference type="RefSeq" id="WP_094027372.1">
    <property type="nucleotide sequence ID" value="NZ_NGAF01000017.1"/>
</dbReference>
<keyword evidence="2" id="KW-0378">Hydrolase</keyword>
<dbReference type="Pfam" id="PF00561">
    <property type="entry name" value="Abhydrolase_1"/>
    <property type="match status" value="1"/>
</dbReference>
<dbReference type="PANTHER" id="PTHR46438">
    <property type="entry name" value="ALPHA/BETA-HYDROLASES SUPERFAMILY PROTEIN"/>
    <property type="match status" value="1"/>
</dbReference>
<dbReference type="InterPro" id="IPR029058">
    <property type="entry name" value="AB_hydrolase_fold"/>
</dbReference>
<accession>A0A231GYX0</accession>
<dbReference type="SUPFAM" id="SSF53474">
    <property type="entry name" value="alpha/beta-Hydrolases"/>
    <property type="match status" value="1"/>
</dbReference>
<dbReference type="Gene3D" id="3.40.50.1820">
    <property type="entry name" value="alpha/beta hydrolase"/>
    <property type="match status" value="1"/>
</dbReference>
<keyword evidence="3" id="KW-1185">Reference proteome</keyword>
<dbReference type="EMBL" id="NGAF01000017">
    <property type="protein sequence ID" value="OXR41807.1"/>
    <property type="molecule type" value="Genomic_DNA"/>
</dbReference>
<dbReference type="PANTHER" id="PTHR46438:SF11">
    <property type="entry name" value="LIPASE-RELATED"/>
    <property type="match status" value="1"/>
</dbReference>
<dbReference type="EC" id="3.7.1.17" evidence="2"/>
<dbReference type="Proteomes" id="UP000215506">
    <property type="component" value="Unassembled WGS sequence"/>
</dbReference>
<dbReference type="AlphaFoldDB" id="A0A231GYX0"/>
<protein>
    <submittedName>
        <fullName evidence="2">4,5:9,10-diseco-3-hydroxy-5,9, 17-trioxoandrosta-1(10),2-diene-4-oate hydrolase</fullName>
        <ecNumber evidence="2">3.7.1.17</ecNumber>
    </submittedName>
</protein>
<reference evidence="2 3" key="1">
    <citation type="submission" date="2017-07" db="EMBL/GenBank/DDBJ databases">
        <title>First draft Genome Sequence of Nocardia cerradoensis isolated from human infection.</title>
        <authorList>
            <person name="Carrasco G."/>
        </authorList>
    </citation>
    <scope>NUCLEOTIDE SEQUENCE [LARGE SCALE GENOMIC DNA]</scope>
    <source>
        <strain evidence="2 3">CNM20130759</strain>
    </source>
</reference>
<dbReference type="InterPro" id="IPR000073">
    <property type="entry name" value="AB_hydrolase_1"/>
</dbReference>
<gene>
    <name evidence="2" type="primary">hsaD_6</name>
    <name evidence="2" type="ORF">B7C42_06149</name>
</gene>
<dbReference type="PRINTS" id="PR00111">
    <property type="entry name" value="ABHYDROLASE"/>
</dbReference>
<sequence>MAEFVYRGRRVVYDRAGHGDPIVFIHNAGAQRRIWDDQVASLRDRYEVFALDLPGYGESEQPQGYRLADYVAMLEAFLDEHRLSRVVLVGNCLGSATSLSFAIGDPARVRGLVLINPLTWNTVRHGDQAPLMWFDRFAPLAPLARRLALPKALVTLIVANQLGPRGRDRKLQKDARLQAYWTDRGRLLALDRLVQDFPAFAALDEFIPGPDFPPICTVWGKRNRILSAAAGARLDRTLCPRERLVLSDCGHLPMVEDPETVTSAITAFLAGLPATEQHLSR</sequence>
<organism evidence="2 3">
    <name type="scientific">Nocardia cerradoensis</name>
    <dbReference type="NCBI Taxonomy" id="85688"/>
    <lineage>
        <taxon>Bacteria</taxon>
        <taxon>Bacillati</taxon>
        <taxon>Actinomycetota</taxon>
        <taxon>Actinomycetes</taxon>
        <taxon>Mycobacteriales</taxon>
        <taxon>Nocardiaceae</taxon>
        <taxon>Nocardia</taxon>
    </lineage>
</organism>
<dbReference type="GO" id="GO:0102296">
    <property type="term" value="F:4,5-9,10-diseco-3-hydroxy-5,9,17-trioxoandrosta-1(10),2-diene-4-oate hydrolase activity"/>
    <property type="evidence" value="ECO:0007669"/>
    <property type="project" value="UniProtKB-EC"/>
</dbReference>
<proteinExistence type="predicted"/>
<name>A0A231GYX0_9NOCA</name>
<evidence type="ECO:0000259" key="1">
    <source>
        <dbReference type="Pfam" id="PF00561"/>
    </source>
</evidence>
<evidence type="ECO:0000313" key="3">
    <source>
        <dbReference type="Proteomes" id="UP000215506"/>
    </source>
</evidence>